<feature type="domain" description="NAD-dependent epimerase/dehydratase" evidence="1">
    <location>
        <begin position="4"/>
        <end position="233"/>
    </location>
</feature>
<protein>
    <recommendedName>
        <fullName evidence="1">NAD-dependent epimerase/dehydratase domain-containing protein</fullName>
    </recommendedName>
</protein>
<dbReference type="CDD" id="cd08946">
    <property type="entry name" value="SDR_e"/>
    <property type="match status" value="1"/>
</dbReference>
<dbReference type="InterPro" id="IPR036291">
    <property type="entry name" value="NAD(P)-bd_dom_sf"/>
</dbReference>
<dbReference type="InterPro" id="IPR050177">
    <property type="entry name" value="Lipid_A_modif_metabolic_enz"/>
</dbReference>
<dbReference type="AlphaFoldDB" id="A0A166VL07"/>
<dbReference type="Proteomes" id="UP000076643">
    <property type="component" value="Unassembled WGS sequence"/>
</dbReference>
<reference evidence="2 3" key="1">
    <citation type="submission" date="2013-07" db="EMBL/GenBank/DDBJ databases">
        <title>Comparative Genomic and Metabolomic Analysis of Twelve Strains of Pseudoalteromonas luteoviolacea.</title>
        <authorList>
            <person name="Vynne N.G."/>
            <person name="Mansson M."/>
            <person name="Gram L."/>
        </authorList>
    </citation>
    <scope>NUCLEOTIDE SEQUENCE [LARGE SCALE GENOMIC DNA]</scope>
    <source>
        <strain evidence="2 3">DSM 6061</strain>
    </source>
</reference>
<name>A0A166VL07_9GAMM</name>
<dbReference type="SUPFAM" id="SSF51735">
    <property type="entry name" value="NAD(P)-binding Rossmann-fold domains"/>
    <property type="match status" value="1"/>
</dbReference>
<evidence type="ECO:0000313" key="2">
    <source>
        <dbReference type="EMBL" id="KZN32984.1"/>
    </source>
</evidence>
<organism evidence="2 3">
    <name type="scientific">Pseudoalteromonas luteoviolacea DSM 6061</name>
    <dbReference type="NCBI Taxonomy" id="1365250"/>
    <lineage>
        <taxon>Bacteria</taxon>
        <taxon>Pseudomonadati</taxon>
        <taxon>Pseudomonadota</taxon>
        <taxon>Gammaproteobacteria</taxon>
        <taxon>Alteromonadales</taxon>
        <taxon>Pseudoalteromonadaceae</taxon>
        <taxon>Pseudoalteromonas</taxon>
    </lineage>
</organism>
<dbReference type="GeneID" id="57361106"/>
<keyword evidence="3" id="KW-1185">Reference proteome</keyword>
<dbReference type="Gene3D" id="3.40.50.720">
    <property type="entry name" value="NAD(P)-binding Rossmann-like Domain"/>
    <property type="match status" value="1"/>
</dbReference>
<dbReference type="InterPro" id="IPR001509">
    <property type="entry name" value="Epimerase_deHydtase"/>
</dbReference>
<dbReference type="Pfam" id="PF01370">
    <property type="entry name" value="Epimerase"/>
    <property type="match status" value="1"/>
</dbReference>
<dbReference type="PATRIC" id="fig|1365250.3.peg.4013"/>
<dbReference type="EMBL" id="AUYB01000126">
    <property type="protein sequence ID" value="KZN32984.1"/>
    <property type="molecule type" value="Genomic_DNA"/>
</dbReference>
<sequence>MKKILVTGASGYVGSVLVRLLLERGHHVIAIDRFYFGDRLPTHNNLSKHKLDCRALDASLFKGVDAVIDLVALSNDPSGELFQDITYDINHKSRARTAKIAKEQGVKQYILPSSCSIYGFQKDKVSELSTTNALTTYAIANERAETDVLALADDSYCVTVIRQATLFGYSPRMRFDLAINGMALGAYENGRLPLMRDGTQKRPMLHVKDTSELMCLLLDTPAEKINGEIFNAGSNPQNYQLSELANSVCEVAKKILGKDIPIDWYGDPDVRSYEVNFDKVHSVLGWQPQYDVYYGVNEIIAKLQSGDLKNTPDTITLNWYQQLIHWHKIVKDTELSGEILHLDEHEL</sequence>
<gene>
    <name evidence="2" type="ORF">N475_20910</name>
</gene>
<evidence type="ECO:0000313" key="3">
    <source>
        <dbReference type="Proteomes" id="UP000076643"/>
    </source>
</evidence>
<dbReference type="PANTHER" id="PTHR43245">
    <property type="entry name" value="BIFUNCTIONAL POLYMYXIN RESISTANCE PROTEIN ARNA"/>
    <property type="match status" value="1"/>
</dbReference>
<dbReference type="PANTHER" id="PTHR43245:SF23">
    <property type="entry name" value="NAD(P)-BINDING DOMAIN-CONTAINING PROTEIN"/>
    <property type="match status" value="1"/>
</dbReference>
<evidence type="ECO:0000259" key="1">
    <source>
        <dbReference type="Pfam" id="PF01370"/>
    </source>
</evidence>
<accession>A0A166VL07</accession>
<proteinExistence type="predicted"/>
<comment type="caution">
    <text evidence="2">The sequence shown here is derived from an EMBL/GenBank/DDBJ whole genome shotgun (WGS) entry which is preliminary data.</text>
</comment>
<dbReference type="RefSeq" id="WP_063356962.1">
    <property type="nucleotide sequence ID" value="NZ_AQHB01000016.1"/>
</dbReference>